<dbReference type="SMART" id="SM00028">
    <property type="entry name" value="TPR"/>
    <property type="match status" value="2"/>
</dbReference>
<dbReference type="RefSeq" id="XP_022236890.1">
    <property type="nucleotide sequence ID" value="XM_022381182.1"/>
</dbReference>
<dbReference type="PANTHER" id="PTHR44395:SF1">
    <property type="entry name" value="PROTEIN O-MANNOSYL-TRANSFERASE TMTC3"/>
    <property type="match status" value="1"/>
</dbReference>
<dbReference type="InterPro" id="IPR011990">
    <property type="entry name" value="TPR-like_helical_dom_sf"/>
</dbReference>
<feature type="non-terminal residue" evidence="3">
    <location>
        <position position="1"/>
    </location>
</feature>
<keyword evidence="2" id="KW-1185">Reference proteome</keyword>
<dbReference type="PROSITE" id="PS50005">
    <property type="entry name" value="TPR"/>
    <property type="match status" value="1"/>
</dbReference>
<dbReference type="Gene3D" id="1.25.40.10">
    <property type="entry name" value="Tetratricopeptide repeat domain"/>
    <property type="match status" value="1"/>
</dbReference>
<accession>A0ABM1RZT5</accession>
<name>A0ABM1RZT5_LIMPO</name>
<dbReference type="Pfam" id="PF13432">
    <property type="entry name" value="TPR_16"/>
    <property type="match status" value="1"/>
</dbReference>
<proteinExistence type="predicted"/>
<reference evidence="3" key="1">
    <citation type="submission" date="2025-08" db="UniProtKB">
        <authorList>
            <consortium name="RefSeq"/>
        </authorList>
    </citation>
    <scope>IDENTIFICATION</scope>
    <source>
        <tissue evidence="3">Muscle</tissue>
    </source>
</reference>
<dbReference type="SUPFAM" id="SSF48452">
    <property type="entry name" value="TPR-like"/>
    <property type="match status" value="1"/>
</dbReference>
<dbReference type="PANTHER" id="PTHR44395">
    <property type="match status" value="1"/>
</dbReference>
<evidence type="ECO:0000313" key="2">
    <source>
        <dbReference type="Proteomes" id="UP000694941"/>
    </source>
</evidence>
<dbReference type="InterPro" id="IPR019734">
    <property type="entry name" value="TPR_rpt"/>
</dbReference>
<evidence type="ECO:0000256" key="1">
    <source>
        <dbReference type="PROSITE-ProRule" id="PRU00339"/>
    </source>
</evidence>
<gene>
    <name evidence="3" type="primary">LOC111084467</name>
</gene>
<sequence>KNEHSLFSSGLKVNPFNAKLDNNMGKVLEAQQFHEEALNYYNQAIRMQPNDVRGFLNAGRILTCLRRYQEAEEIYLKAKAMLPLNEKPTDMETHVTPSHLQVYLGLASLLSKNNSRLEEADAVKYCFFS</sequence>
<protein>
    <submittedName>
        <fullName evidence="3">Transmembrane and TPR repeat-containing protein CG4050-like</fullName>
    </submittedName>
</protein>
<feature type="repeat" description="TPR" evidence="1">
    <location>
        <begin position="18"/>
        <end position="51"/>
    </location>
</feature>
<keyword evidence="1" id="KW-0802">TPR repeat</keyword>
<dbReference type="Proteomes" id="UP000694941">
    <property type="component" value="Unplaced"/>
</dbReference>
<organism evidence="2 3">
    <name type="scientific">Limulus polyphemus</name>
    <name type="common">Atlantic horseshoe crab</name>
    <dbReference type="NCBI Taxonomy" id="6850"/>
    <lineage>
        <taxon>Eukaryota</taxon>
        <taxon>Metazoa</taxon>
        <taxon>Ecdysozoa</taxon>
        <taxon>Arthropoda</taxon>
        <taxon>Chelicerata</taxon>
        <taxon>Merostomata</taxon>
        <taxon>Xiphosura</taxon>
        <taxon>Limulidae</taxon>
        <taxon>Limulus</taxon>
    </lineage>
</organism>
<dbReference type="GeneID" id="111084467"/>
<evidence type="ECO:0000313" key="3">
    <source>
        <dbReference type="RefSeq" id="XP_022236890.1"/>
    </source>
</evidence>
<feature type="non-terminal residue" evidence="3">
    <location>
        <position position="129"/>
    </location>
</feature>